<dbReference type="InterPro" id="IPR036521">
    <property type="entry name" value="SRP19-like_sf"/>
</dbReference>
<evidence type="ECO:0000256" key="1">
    <source>
        <dbReference type="ARBA" id="ARBA00004496"/>
    </source>
</evidence>
<accession>A0ABR3GLT9</accession>
<keyword evidence="7" id="KW-1185">Reference proteome</keyword>
<feature type="compositionally biased region" description="Basic residues" evidence="5">
    <location>
        <begin position="262"/>
        <end position="272"/>
    </location>
</feature>
<feature type="region of interest" description="Disordered" evidence="5">
    <location>
        <begin position="244"/>
        <end position="272"/>
    </location>
</feature>
<reference evidence="6 7" key="1">
    <citation type="submission" date="2024-02" db="EMBL/GenBank/DDBJ databases">
        <title>Discinaceae phylogenomics.</title>
        <authorList>
            <person name="Dirks A.C."/>
            <person name="James T.Y."/>
        </authorList>
    </citation>
    <scope>NUCLEOTIDE SEQUENCE [LARGE SCALE GENOMIC DNA]</scope>
    <source>
        <strain evidence="6 7">ACD0624</strain>
    </source>
</reference>
<evidence type="ECO:0000313" key="7">
    <source>
        <dbReference type="Proteomes" id="UP001447188"/>
    </source>
</evidence>
<dbReference type="Proteomes" id="UP001447188">
    <property type="component" value="Unassembled WGS sequence"/>
</dbReference>
<evidence type="ECO:0000256" key="3">
    <source>
        <dbReference type="ARBA" id="ARBA00023135"/>
    </source>
</evidence>
<sequence>MSRNARIEEVSDSDPEDMDLAVFDPRAAAAAAAAAPPPYAASTHTPDRAFHAGRAPPPRSNLPFAAPASSSDPSTQYVNAGDASAYKSYNCLYPVYFDVSRTRSSGRRVSKSLAVANPLARGLVDACAFLQLKTVFEPGKTHPHDWANPGRVRILMKPDGVTGAMKNKFVLYRAVAEFLRLHPTTREAPLKLRLPNMPWDGKIPEPPAVPRGWKIGSVLPLHSAALSGGGVSDDIFKEMMRDMGVPGMEAGPSAEQQQVVKKEKKEKKKGKR</sequence>
<evidence type="ECO:0000256" key="4">
    <source>
        <dbReference type="ARBA" id="ARBA00023274"/>
    </source>
</evidence>
<evidence type="ECO:0000256" key="5">
    <source>
        <dbReference type="SAM" id="MobiDB-lite"/>
    </source>
</evidence>
<dbReference type="Gene3D" id="3.30.56.30">
    <property type="entry name" value="Signal recognition particle, SRP19-like subunit"/>
    <property type="match status" value="1"/>
</dbReference>
<dbReference type="PANTHER" id="PTHR17453:SF0">
    <property type="entry name" value="SIGNAL RECOGNITION PARTICLE 19 KDA PROTEIN"/>
    <property type="match status" value="1"/>
</dbReference>
<dbReference type="EMBL" id="JBBBZM010000048">
    <property type="protein sequence ID" value="KAL0636521.1"/>
    <property type="molecule type" value="Genomic_DNA"/>
</dbReference>
<name>A0ABR3GLT9_9PEZI</name>
<evidence type="ECO:0000256" key="2">
    <source>
        <dbReference type="ARBA" id="ARBA00022490"/>
    </source>
</evidence>
<keyword evidence="2" id="KW-0963">Cytoplasm</keyword>
<dbReference type="Pfam" id="PF01922">
    <property type="entry name" value="SRP19"/>
    <property type="match status" value="1"/>
</dbReference>
<organism evidence="6 7">
    <name type="scientific">Discina gigas</name>
    <dbReference type="NCBI Taxonomy" id="1032678"/>
    <lineage>
        <taxon>Eukaryota</taxon>
        <taxon>Fungi</taxon>
        <taxon>Dikarya</taxon>
        <taxon>Ascomycota</taxon>
        <taxon>Pezizomycotina</taxon>
        <taxon>Pezizomycetes</taxon>
        <taxon>Pezizales</taxon>
        <taxon>Discinaceae</taxon>
        <taxon>Discina</taxon>
    </lineage>
</organism>
<dbReference type="InterPro" id="IPR002778">
    <property type="entry name" value="Signal_recog_particle_SRP19"/>
</dbReference>
<evidence type="ECO:0000313" key="6">
    <source>
        <dbReference type="EMBL" id="KAL0636521.1"/>
    </source>
</evidence>
<proteinExistence type="predicted"/>
<feature type="compositionally biased region" description="Low complexity" evidence="5">
    <location>
        <begin position="63"/>
        <end position="74"/>
    </location>
</feature>
<keyword evidence="3" id="KW-0733">Signal recognition particle</keyword>
<gene>
    <name evidence="6" type="primary">SEC65</name>
    <name evidence="6" type="ORF">Q9L58_004473</name>
</gene>
<dbReference type="SUPFAM" id="SSF69695">
    <property type="entry name" value="SRP19"/>
    <property type="match status" value="1"/>
</dbReference>
<feature type="region of interest" description="Disordered" evidence="5">
    <location>
        <begin position="34"/>
        <end position="76"/>
    </location>
</feature>
<comment type="subcellular location">
    <subcellularLocation>
        <location evidence="1">Cytoplasm</location>
    </subcellularLocation>
</comment>
<keyword evidence="4" id="KW-0687">Ribonucleoprotein</keyword>
<comment type="caution">
    <text evidence="6">The sequence shown here is derived from an EMBL/GenBank/DDBJ whole genome shotgun (WGS) entry which is preliminary data.</text>
</comment>
<protein>
    <submittedName>
        <fullName evidence="6">Signal recognition particle subunit</fullName>
    </submittedName>
</protein>
<dbReference type="PANTHER" id="PTHR17453">
    <property type="entry name" value="SIGNAL RECOGNITION PARTICLE 19 KD PROTEIN"/>
    <property type="match status" value="1"/>
</dbReference>